<dbReference type="SMART" id="SM00900">
    <property type="entry name" value="FMN_bind"/>
    <property type="match status" value="1"/>
</dbReference>
<evidence type="ECO:0000313" key="3">
    <source>
        <dbReference type="Proteomes" id="UP000601223"/>
    </source>
</evidence>
<sequence length="140" mass="14876">MRRITFFLLATLAGLVGLFSYRTSLGAAIPRPGQALASPAPQPTRFADGQVVDGSAVTTDYGVVQVRVVFAGGRIADVVTLQVHTVHEHSLVLNDFALPELKQRVLAAQSADVDTVTGATATSRAYLDSLQYAIDQAHRA</sequence>
<dbReference type="EMBL" id="BONF01000009">
    <property type="protein sequence ID" value="GIF80212.1"/>
    <property type="molecule type" value="Genomic_DNA"/>
</dbReference>
<dbReference type="GO" id="GO:0016020">
    <property type="term" value="C:membrane"/>
    <property type="evidence" value="ECO:0007669"/>
    <property type="project" value="InterPro"/>
</dbReference>
<dbReference type="GO" id="GO:0010181">
    <property type="term" value="F:FMN binding"/>
    <property type="evidence" value="ECO:0007669"/>
    <property type="project" value="InterPro"/>
</dbReference>
<comment type="caution">
    <text evidence="2">The sequence shown here is derived from an EMBL/GenBank/DDBJ whole genome shotgun (WGS) entry which is preliminary data.</text>
</comment>
<dbReference type="InterPro" id="IPR007329">
    <property type="entry name" value="FMN-bd"/>
</dbReference>
<keyword evidence="3" id="KW-1185">Reference proteome</keyword>
<evidence type="ECO:0000313" key="2">
    <source>
        <dbReference type="EMBL" id="GIF80212.1"/>
    </source>
</evidence>
<gene>
    <name evidence="2" type="ORF">Cba03nite_15610</name>
</gene>
<dbReference type="Proteomes" id="UP000601223">
    <property type="component" value="Unassembled WGS sequence"/>
</dbReference>
<name>A0A8J3JGS3_9ACTN</name>
<dbReference type="Gene3D" id="3.90.1010.20">
    <property type="match status" value="1"/>
</dbReference>
<dbReference type="AlphaFoldDB" id="A0A8J3JGS3"/>
<reference evidence="2 3" key="1">
    <citation type="submission" date="2021-01" db="EMBL/GenBank/DDBJ databases">
        <title>Whole genome shotgun sequence of Catellatospora bangladeshensis NBRC 107357.</title>
        <authorList>
            <person name="Komaki H."/>
            <person name="Tamura T."/>
        </authorList>
    </citation>
    <scope>NUCLEOTIDE SEQUENCE [LARGE SCALE GENOMIC DNA]</scope>
    <source>
        <strain evidence="2 3">NBRC 107357</strain>
    </source>
</reference>
<protein>
    <submittedName>
        <fullName evidence="2">FMN-binding protein</fullName>
    </submittedName>
</protein>
<organism evidence="2 3">
    <name type="scientific">Catellatospora bangladeshensis</name>
    <dbReference type="NCBI Taxonomy" id="310355"/>
    <lineage>
        <taxon>Bacteria</taxon>
        <taxon>Bacillati</taxon>
        <taxon>Actinomycetota</taxon>
        <taxon>Actinomycetes</taxon>
        <taxon>Micromonosporales</taxon>
        <taxon>Micromonosporaceae</taxon>
        <taxon>Catellatospora</taxon>
    </lineage>
</organism>
<feature type="domain" description="FMN-binding" evidence="1">
    <location>
        <begin position="60"/>
        <end position="137"/>
    </location>
</feature>
<proteinExistence type="predicted"/>
<dbReference type="RefSeq" id="WP_203743573.1">
    <property type="nucleotide sequence ID" value="NZ_BONF01000009.1"/>
</dbReference>
<accession>A0A8J3JGS3</accession>
<evidence type="ECO:0000259" key="1">
    <source>
        <dbReference type="SMART" id="SM00900"/>
    </source>
</evidence>
<dbReference type="Pfam" id="PF04205">
    <property type="entry name" value="FMN_bind"/>
    <property type="match status" value="1"/>
</dbReference>